<keyword evidence="4 8" id="KW-1133">Transmembrane helix</keyword>
<evidence type="ECO:0000256" key="1">
    <source>
        <dbReference type="ARBA" id="ARBA00004651"/>
    </source>
</evidence>
<gene>
    <name evidence="10" type="ORF">GCM10025864_06190</name>
</gene>
<feature type="transmembrane region" description="Helical" evidence="8">
    <location>
        <begin position="105"/>
        <end position="126"/>
    </location>
</feature>
<feature type="transmembrane region" description="Helical" evidence="8">
    <location>
        <begin position="488"/>
        <end position="509"/>
    </location>
</feature>
<dbReference type="EMBL" id="BSUK01000001">
    <property type="protein sequence ID" value="GMA22860.1"/>
    <property type="molecule type" value="Genomic_DNA"/>
</dbReference>
<proteinExistence type="inferred from homology"/>
<evidence type="ECO:0000259" key="9">
    <source>
        <dbReference type="Pfam" id="PF13515"/>
    </source>
</evidence>
<dbReference type="PANTHER" id="PTHR30509:SF9">
    <property type="entry name" value="MULTIDRUG RESISTANCE PROTEIN MDTO"/>
    <property type="match status" value="1"/>
</dbReference>
<dbReference type="PANTHER" id="PTHR30509">
    <property type="entry name" value="P-HYDROXYBENZOIC ACID EFFLUX PUMP SUBUNIT-RELATED"/>
    <property type="match status" value="1"/>
</dbReference>
<keyword evidence="2" id="KW-1003">Cell membrane</keyword>
<sequence>MGLSGAVCVAVALIAEYLVAEGTGAGPQGATVLMLLGSVVAMMGSNALAGHEVAWNVRAAAFFPVAMGVGFLAGVLVSGNHLLTLATFVAVMFLAVYVRRFGLAFFFYGFMAWVGFFFTSFLHATFSDLPRMLLGTLVGTVVVLGLSVSVLRTSPHRTLARVARSLRALARRLGAACAAVVTAADRADRDRAARRVLDLQAAVHEAVLMSDGWAAHSPALPDGWSAPALRRRLIDLQVGLDRLADASAVLATADHVTRRAAAALLDDFASGSDTATAGCALLDATVAAPDAVQRAAARLVSAVTALTKISAPPQGAPAADDMPYEPAAALSLGVLPGPASVAGDVELRGRLWRRLSRLRFTTRQALQVTLAGALAIVAGMLVNPERYYWAVIAAFVAFTGTGTRFETVRKSANRVLGTLAGLVAGIGLAMLTTGDVRWSLAIIVVSIFCGFYLVRVSYAYMIFFVTIIVSQLYGILGEFSDALLLTRLVETAVGGAIGVVVALVVAPVSTRDAVALAERGVLDELRELVAVAARHARGPGGATALELDARTLGADAAVRHLRLAAEPLVRYPLWESRPRDVRRRLALVDAAVSTSRALAVDVRPLESANPTLASALAALADPSGVVPRDAVLEAPWAVRVERLEDLLRRLTTPDELSGPPLVGTDGDPGVEPGRTPHVPDTLRDVRRTAPAARRGPTR</sequence>
<keyword evidence="3 8" id="KW-0812">Transmembrane</keyword>
<feature type="transmembrane region" description="Helical" evidence="8">
    <location>
        <begin position="30"/>
        <end position="48"/>
    </location>
</feature>
<accession>A0ABQ6HZ98</accession>
<evidence type="ECO:0000256" key="5">
    <source>
        <dbReference type="ARBA" id="ARBA00023136"/>
    </source>
</evidence>
<dbReference type="RefSeq" id="WP_284292006.1">
    <property type="nucleotide sequence ID" value="NZ_BSUK01000001.1"/>
</dbReference>
<comment type="caution">
    <text evidence="10">The sequence shown here is derived from an EMBL/GenBank/DDBJ whole genome shotgun (WGS) entry which is preliminary data.</text>
</comment>
<feature type="transmembrane region" description="Helical" evidence="8">
    <location>
        <begin position="438"/>
        <end position="454"/>
    </location>
</feature>
<dbReference type="InterPro" id="IPR049453">
    <property type="entry name" value="Memb_transporter_dom"/>
</dbReference>
<evidence type="ECO:0000256" key="8">
    <source>
        <dbReference type="SAM" id="Phobius"/>
    </source>
</evidence>
<evidence type="ECO:0000256" key="2">
    <source>
        <dbReference type="ARBA" id="ARBA00022475"/>
    </source>
</evidence>
<evidence type="ECO:0000313" key="10">
    <source>
        <dbReference type="EMBL" id="GMA22860.1"/>
    </source>
</evidence>
<name>A0ABQ6HZ98_9MICO</name>
<evidence type="ECO:0000256" key="7">
    <source>
        <dbReference type="SAM" id="MobiDB-lite"/>
    </source>
</evidence>
<dbReference type="Proteomes" id="UP001157091">
    <property type="component" value="Unassembled WGS sequence"/>
</dbReference>
<feature type="transmembrane region" description="Helical" evidence="8">
    <location>
        <begin position="459"/>
        <end position="476"/>
    </location>
</feature>
<feature type="compositionally biased region" description="Low complexity" evidence="7">
    <location>
        <begin position="688"/>
        <end position="698"/>
    </location>
</feature>
<evidence type="ECO:0000256" key="4">
    <source>
        <dbReference type="ARBA" id="ARBA00022989"/>
    </source>
</evidence>
<feature type="transmembrane region" description="Helical" evidence="8">
    <location>
        <begin position="132"/>
        <end position="151"/>
    </location>
</feature>
<feature type="transmembrane region" description="Helical" evidence="8">
    <location>
        <begin position="82"/>
        <end position="98"/>
    </location>
</feature>
<feature type="transmembrane region" description="Helical" evidence="8">
    <location>
        <begin position="415"/>
        <end position="432"/>
    </location>
</feature>
<protein>
    <recommendedName>
        <fullName evidence="9">Integral membrane bound transporter domain-containing protein</fullName>
    </recommendedName>
</protein>
<comment type="similarity">
    <text evidence="6">Belongs to the YccS/YhfK family.</text>
</comment>
<comment type="subcellular location">
    <subcellularLocation>
        <location evidence="1">Cell membrane</location>
        <topology evidence="1">Multi-pass membrane protein</topology>
    </subcellularLocation>
</comment>
<dbReference type="Pfam" id="PF13515">
    <property type="entry name" value="FUSC_2"/>
    <property type="match status" value="1"/>
</dbReference>
<evidence type="ECO:0000256" key="6">
    <source>
        <dbReference type="ARBA" id="ARBA00043993"/>
    </source>
</evidence>
<feature type="transmembrane region" description="Helical" evidence="8">
    <location>
        <begin position="387"/>
        <end position="403"/>
    </location>
</feature>
<evidence type="ECO:0000256" key="3">
    <source>
        <dbReference type="ARBA" id="ARBA00022692"/>
    </source>
</evidence>
<feature type="transmembrane region" description="Helical" evidence="8">
    <location>
        <begin position="360"/>
        <end position="381"/>
    </location>
</feature>
<reference evidence="11" key="1">
    <citation type="journal article" date="2019" name="Int. J. Syst. Evol. Microbiol.">
        <title>The Global Catalogue of Microorganisms (GCM) 10K type strain sequencing project: providing services to taxonomists for standard genome sequencing and annotation.</title>
        <authorList>
            <consortium name="The Broad Institute Genomics Platform"/>
            <consortium name="The Broad Institute Genome Sequencing Center for Infectious Disease"/>
            <person name="Wu L."/>
            <person name="Ma J."/>
        </authorList>
    </citation>
    <scope>NUCLEOTIDE SEQUENCE [LARGE SCALE GENOMIC DNA]</scope>
    <source>
        <strain evidence="11">NBRC 106348</strain>
    </source>
</reference>
<evidence type="ECO:0000313" key="11">
    <source>
        <dbReference type="Proteomes" id="UP001157091"/>
    </source>
</evidence>
<keyword evidence="5 8" id="KW-0472">Membrane</keyword>
<feature type="transmembrane region" description="Helical" evidence="8">
    <location>
        <begin position="55"/>
        <end position="76"/>
    </location>
</feature>
<feature type="region of interest" description="Disordered" evidence="7">
    <location>
        <begin position="651"/>
        <end position="698"/>
    </location>
</feature>
<organism evidence="10 11">
    <name type="scientific">Luteimicrobium album</name>
    <dbReference type="NCBI Taxonomy" id="1054550"/>
    <lineage>
        <taxon>Bacteria</taxon>
        <taxon>Bacillati</taxon>
        <taxon>Actinomycetota</taxon>
        <taxon>Actinomycetes</taxon>
        <taxon>Micrococcales</taxon>
        <taxon>Luteimicrobium</taxon>
    </lineage>
</organism>
<feature type="domain" description="Integral membrane bound transporter" evidence="9">
    <location>
        <begin position="374"/>
        <end position="501"/>
    </location>
</feature>
<keyword evidence="11" id="KW-1185">Reference proteome</keyword>